<dbReference type="AlphaFoldDB" id="G3N6S6"/>
<evidence type="ECO:0000256" key="2">
    <source>
        <dbReference type="ARBA" id="ARBA00022448"/>
    </source>
</evidence>
<comment type="function">
    <text evidence="5">Component of the exocyst complex involved in the docking of exocytic vesicles with fusion sites on the plasma membrane.</text>
</comment>
<dbReference type="GO" id="GO:0000145">
    <property type="term" value="C:exocyst"/>
    <property type="evidence" value="ECO:0007669"/>
    <property type="project" value="InterPro"/>
</dbReference>
<dbReference type="InterPro" id="IPR016159">
    <property type="entry name" value="Cullin_repeat-like_dom_sf"/>
</dbReference>
<name>G3N6S6_GASAC</name>
<dbReference type="SUPFAM" id="SSF74788">
    <property type="entry name" value="Cullin repeat-like"/>
    <property type="match status" value="1"/>
</dbReference>
<evidence type="ECO:0000313" key="8">
    <source>
        <dbReference type="Ensembl" id="ENSGACP00000001001.1"/>
    </source>
</evidence>
<dbReference type="InParanoid" id="G3N6S6"/>
<dbReference type="Pfam" id="PF03081">
    <property type="entry name" value="Exo70_C"/>
    <property type="match status" value="1"/>
</dbReference>
<dbReference type="Gene3D" id="1.20.1280.170">
    <property type="entry name" value="Exocyst complex component Exo70"/>
    <property type="match status" value="1"/>
</dbReference>
<evidence type="ECO:0000256" key="4">
    <source>
        <dbReference type="ARBA" id="ARBA00026169"/>
    </source>
</evidence>
<evidence type="ECO:0000256" key="1">
    <source>
        <dbReference type="ARBA" id="ARBA00006756"/>
    </source>
</evidence>
<dbReference type="GO" id="GO:0005546">
    <property type="term" value="F:phosphatidylinositol-4,5-bisphosphate binding"/>
    <property type="evidence" value="ECO:0007669"/>
    <property type="project" value="InterPro"/>
</dbReference>
<accession>G3N6S6</accession>
<keyword evidence="2 5" id="KW-0813">Transport</keyword>
<organism evidence="8">
    <name type="scientific">Gasterosteus aculeatus</name>
    <name type="common">Three-spined stickleback</name>
    <dbReference type="NCBI Taxonomy" id="69293"/>
    <lineage>
        <taxon>Eukaryota</taxon>
        <taxon>Metazoa</taxon>
        <taxon>Chordata</taxon>
        <taxon>Craniata</taxon>
        <taxon>Vertebrata</taxon>
        <taxon>Euteleostomi</taxon>
        <taxon>Actinopterygii</taxon>
        <taxon>Neopterygii</taxon>
        <taxon>Teleostei</taxon>
        <taxon>Neoteleostei</taxon>
        <taxon>Acanthomorphata</taxon>
        <taxon>Eupercaria</taxon>
        <taxon>Perciformes</taxon>
        <taxon>Cottioidei</taxon>
        <taxon>Gasterosteales</taxon>
        <taxon>Gasterosteidae</taxon>
        <taxon>Gasterosteus</taxon>
    </lineage>
</organism>
<evidence type="ECO:0000256" key="5">
    <source>
        <dbReference type="RuleBase" id="RU365026"/>
    </source>
</evidence>
<keyword evidence="5" id="KW-0653">Protein transport</keyword>
<feature type="compositionally biased region" description="Low complexity" evidence="6">
    <location>
        <begin position="42"/>
        <end position="57"/>
    </location>
</feature>
<sequence length="265" mass="29831">DQLIGQQLHLRVQQAPPQQLHLQSAGEPAAEPAQQVQGVRGLGPQRHLPPQQLQLHPEVAGEVRAHPAGDGDPEEGGELVPGADRAADPDVPAQLGEGHRAPDQQEHAGLPSRHQGQNFLLGGRRGDGGGLSKYNNNNKFLQLKDKERQVIKDKFKGFNEGLEELCKIQKGWAIPDKEQRDFIRQAQRRVVSEAYRAFLHRCANISFTKNPEKYHKYRPEEVEEMIEKLLMNLKAPRSSSHYSVMNVLYKDMNCIYEISLLQLNI</sequence>
<dbReference type="InterPro" id="IPR004140">
    <property type="entry name" value="Exo70"/>
</dbReference>
<dbReference type="STRING" id="69293.ENSGACP00000001001"/>
<dbReference type="InterPro" id="IPR046364">
    <property type="entry name" value="Exo70_C"/>
</dbReference>
<dbReference type="PANTHER" id="PTHR12542">
    <property type="entry name" value="EXOCYST COMPLEX PROTEIN EXO70"/>
    <property type="match status" value="1"/>
</dbReference>
<comment type="similarity">
    <text evidence="1 5">Belongs to the EXO70 family.</text>
</comment>
<reference evidence="8" key="1">
    <citation type="submission" date="2006-01" db="EMBL/GenBank/DDBJ databases">
        <authorList>
            <person name="Lindblad-Toh K."/>
            <person name="Mauceli E."/>
            <person name="Grabherr M."/>
            <person name="Chang J.L."/>
            <person name="Lander E.S."/>
        </authorList>
    </citation>
    <scope>NUCLEOTIDE SEQUENCE [LARGE SCALE GENOMIC DNA]</scope>
</reference>
<dbReference type="GO" id="GO:0015031">
    <property type="term" value="P:protein transport"/>
    <property type="evidence" value="ECO:0007669"/>
    <property type="project" value="UniProtKB-KW"/>
</dbReference>
<dbReference type="PANTHER" id="PTHR12542:SF41">
    <property type="entry name" value="EXOCYST COMPLEX COMPONENT 7"/>
    <property type="match status" value="1"/>
</dbReference>
<dbReference type="eggNOG" id="KOG2344">
    <property type="taxonomic scope" value="Eukaryota"/>
</dbReference>
<keyword evidence="3 5" id="KW-0268">Exocytosis</keyword>
<feature type="compositionally biased region" description="Basic and acidic residues" evidence="6">
    <location>
        <begin position="97"/>
        <end position="106"/>
    </location>
</feature>
<proteinExistence type="inferred from homology"/>
<evidence type="ECO:0000256" key="6">
    <source>
        <dbReference type="SAM" id="MobiDB-lite"/>
    </source>
</evidence>
<feature type="compositionally biased region" description="Basic and acidic residues" evidence="6">
    <location>
        <begin position="59"/>
        <end position="69"/>
    </location>
</feature>
<evidence type="ECO:0000259" key="7">
    <source>
        <dbReference type="Pfam" id="PF03081"/>
    </source>
</evidence>
<feature type="region of interest" description="Disordered" evidence="6">
    <location>
        <begin position="11"/>
        <end position="133"/>
    </location>
</feature>
<dbReference type="Bgee" id="ENSGACG00000000778">
    <property type="expression patterns" value="Expressed in pharyngeal gill and 13 other cell types or tissues"/>
</dbReference>
<dbReference type="GO" id="GO:0006887">
    <property type="term" value="P:exocytosis"/>
    <property type="evidence" value="ECO:0007669"/>
    <property type="project" value="UniProtKB-KW"/>
</dbReference>
<evidence type="ECO:0000256" key="3">
    <source>
        <dbReference type="ARBA" id="ARBA00022483"/>
    </source>
</evidence>
<dbReference type="Ensembl" id="ENSGACT00000001001.1">
    <property type="protein sequence ID" value="ENSGACP00000001001.1"/>
    <property type="gene ID" value="ENSGACG00000000778.1"/>
</dbReference>
<protein>
    <recommendedName>
        <fullName evidence="4 5">Exocyst complex component 7</fullName>
    </recommendedName>
    <alternativeName>
        <fullName evidence="5">Exocyst complex component Exo70</fullName>
    </alternativeName>
</protein>
<feature type="domain" description="Exocyst complex subunit Exo70 C-terminal" evidence="7">
    <location>
        <begin position="141"/>
        <end position="227"/>
    </location>
</feature>
<reference evidence="8" key="2">
    <citation type="submission" date="2024-04" db="UniProtKB">
        <authorList>
            <consortium name="Ensembl"/>
        </authorList>
    </citation>
    <scope>IDENTIFICATION</scope>
</reference>